<proteinExistence type="predicted"/>
<evidence type="ECO:0000313" key="2">
    <source>
        <dbReference type="EMBL" id="MCK8141926.1"/>
    </source>
</evidence>
<gene>
    <name evidence="2" type="ORF">MW871_08470</name>
</gene>
<evidence type="ECO:0000259" key="1">
    <source>
        <dbReference type="Pfam" id="PF00535"/>
    </source>
</evidence>
<dbReference type="InterPro" id="IPR029044">
    <property type="entry name" value="Nucleotide-diphossugar_trans"/>
</dbReference>
<dbReference type="Pfam" id="PF00535">
    <property type="entry name" value="Glycos_transf_2"/>
    <property type="match status" value="1"/>
</dbReference>
<evidence type="ECO:0000313" key="3">
    <source>
        <dbReference type="Proteomes" id="UP001139260"/>
    </source>
</evidence>
<dbReference type="InterPro" id="IPR001173">
    <property type="entry name" value="Glyco_trans_2-like"/>
</dbReference>
<dbReference type="CDD" id="cd00761">
    <property type="entry name" value="Glyco_tranf_GTA_type"/>
    <property type="match status" value="1"/>
</dbReference>
<sequence>MLAIIIPYYKITFFDETLKSLSNQTNRNFKVYIGDDFSPENPSELLKKYENKIDFIYQKFDNNFGRSSLTKQWERCIKLNKNEKWLMLLGDDDVLSENFVETFYNKRLFFEELYDVVRFSVIKIDSKTNPISNKIQNIEIESSKNILFNTMRSSLSEYVFKTSTVNKIGFKNFPLAWWSDVLAVLEFSNFNDIYSINNSYVKVRISELSISGSSNFEQQKEKSSYLFYNYLLLNKKKYFTYYEIDFLLERISKRYLNNRSNIKLFYKISATYFKNGKFIAYFKFLNRIIKSIFYKCE</sequence>
<accession>A0A9X2BPY6</accession>
<dbReference type="Proteomes" id="UP001139260">
    <property type="component" value="Unassembled WGS sequence"/>
</dbReference>
<comment type="caution">
    <text evidence="2">The sequence shown here is derived from an EMBL/GenBank/DDBJ whole genome shotgun (WGS) entry which is preliminary data.</text>
</comment>
<keyword evidence="3" id="KW-1185">Reference proteome</keyword>
<feature type="domain" description="Glycosyltransferase 2-like" evidence="1">
    <location>
        <begin position="4"/>
        <end position="141"/>
    </location>
</feature>
<dbReference type="SUPFAM" id="SSF53448">
    <property type="entry name" value="Nucleotide-diphospho-sugar transferases"/>
    <property type="match status" value="1"/>
</dbReference>
<protein>
    <submittedName>
        <fullName evidence="2">Glycosyltransferase family 2 protein</fullName>
    </submittedName>
</protein>
<name>A0A9X2BPY6_9FLAO</name>
<dbReference type="EMBL" id="JALNUB010000004">
    <property type="protein sequence ID" value="MCK8141926.1"/>
    <property type="molecule type" value="Genomic_DNA"/>
</dbReference>
<organism evidence="2 3">
    <name type="scientific">Flavobacterium pygoscelis</name>
    <dbReference type="NCBI Taxonomy" id="2893176"/>
    <lineage>
        <taxon>Bacteria</taxon>
        <taxon>Pseudomonadati</taxon>
        <taxon>Bacteroidota</taxon>
        <taxon>Flavobacteriia</taxon>
        <taxon>Flavobacteriales</taxon>
        <taxon>Flavobacteriaceae</taxon>
        <taxon>Flavobacterium</taxon>
    </lineage>
</organism>
<dbReference type="RefSeq" id="WP_248428241.1">
    <property type="nucleotide sequence ID" value="NZ_JALNUB010000004.1"/>
</dbReference>
<dbReference type="Gene3D" id="3.90.550.10">
    <property type="entry name" value="Spore Coat Polysaccharide Biosynthesis Protein SpsA, Chain A"/>
    <property type="match status" value="1"/>
</dbReference>
<dbReference type="AlphaFoldDB" id="A0A9X2BPY6"/>
<reference evidence="2" key="1">
    <citation type="submission" date="2022-04" db="EMBL/GenBank/DDBJ databases">
        <title>Flavobacterium pygoscelis sp. nov. isolated from Chinstrap chick (Pygoscelis antarcticus).</title>
        <authorList>
            <person name="Irgang R."/>
            <person name="Poblete-Morales M."/>
            <person name="Avendano-Herrera R."/>
        </authorList>
    </citation>
    <scope>NUCLEOTIDE SEQUENCE</scope>
    <source>
        <strain evidence="2">I-SCBP12n</strain>
    </source>
</reference>